<keyword evidence="3" id="KW-1185">Reference proteome</keyword>
<organism evidence="2 3">
    <name type="scientific">Macrolepiota fuliginosa MF-IS2</name>
    <dbReference type="NCBI Taxonomy" id="1400762"/>
    <lineage>
        <taxon>Eukaryota</taxon>
        <taxon>Fungi</taxon>
        <taxon>Dikarya</taxon>
        <taxon>Basidiomycota</taxon>
        <taxon>Agaricomycotina</taxon>
        <taxon>Agaricomycetes</taxon>
        <taxon>Agaricomycetidae</taxon>
        <taxon>Agaricales</taxon>
        <taxon>Agaricineae</taxon>
        <taxon>Agaricaceae</taxon>
        <taxon>Macrolepiota</taxon>
    </lineage>
</organism>
<evidence type="ECO:0000313" key="2">
    <source>
        <dbReference type="EMBL" id="KAF9450883.1"/>
    </source>
</evidence>
<name>A0A9P5XH74_9AGAR</name>
<dbReference type="InterPro" id="IPR006073">
    <property type="entry name" value="GTP-bd"/>
</dbReference>
<protein>
    <recommendedName>
        <fullName evidence="1">G domain-containing protein</fullName>
    </recommendedName>
</protein>
<evidence type="ECO:0000259" key="1">
    <source>
        <dbReference type="Pfam" id="PF01926"/>
    </source>
</evidence>
<dbReference type="Gene3D" id="3.40.50.300">
    <property type="entry name" value="P-loop containing nucleotide triphosphate hydrolases"/>
    <property type="match status" value="1"/>
</dbReference>
<dbReference type="InterPro" id="IPR027417">
    <property type="entry name" value="P-loop_NTPase"/>
</dbReference>
<dbReference type="CDD" id="cd00882">
    <property type="entry name" value="Ras_like_GTPase"/>
    <property type="match status" value="1"/>
</dbReference>
<dbReference type="SUPFAM" id="SSF52540">
    <property type="entry name" value="P-loop containing nucleoside triphosphate hydrolases"/>
    <property type="match status" value="1"/>
</dbReference>
<gene>
    <name evidence="2" type="ORF">P691DRAFT_638001</name>
</gene>
<dbReference type="GO" id="GO:0005525">
    <property type="term" value="F:GTP binding"/>
    <property type="evidence" value="ECO:0007669"/>
    <property type="project" value="InterPro"/>
</dbReference>
<feature type="domain" description="G" evidence="1">
    <location>
        <begin position="1"/>
        <end position="95"/>
    </location>
</feature>
<proteinExistence type="predicted"/>
<dbReference type="AlphaFoldDB" id="A0A9P5XH74"/>
<sequence>VMGPTGAGKSTFIKVATGIESIQIGDTLASHTQELHAVRFHSEPRACDIIFLDTPGFDDTYKTDTQILEQIADWLRKTYEAGVKLSGILYLHRITDNRITNTALRNLDMFQHLCGSSALSNVILVTTNWDQLETVDDGIRNEEELRSNYWQPLLEGGSKMLRFECTRSSAWNIVNSLPMDQKSLAIQREMVDENKPLSQTSAAQSM</sequence>
<dbReference type="EMBL" id="MU151095">
    <property type="protein sequence ID" value="KAF9450883.1"/>
    <property type="molecule type" value="Genomic_DNA"/>
</dbReference>
<dbReference type="Proteomes" id="UP000807342">
    <property type="component" value="Unassembled WGS sequence"/>
</dbReference>
<dbReference type="OrthoDB" id="2614383at2759"/>
<feature type="non-terminal residue" evidence="2">
    <location>
        <position position="206"/>
    </location>
</feature>
<evidence type="ECO:0000313" key="3">
    <source>
        <dbReference type="Proteomes" id="UP000807342"/>
    </source>
</evidence>
<accession>A0A9P5XH74</accession>
<comment type="caution">
    <text evidence="2">The sequence shown here is derived from an EMBL/GenBank/DDBJ whole genome shotgun (WGS) entry which is preliminary data.</text>
</comment>
<dbReference type="Pfam" id="PF01926">
    <property type="entry name" value="MMR_HSR1"/>
    <property type="match status" value="1"/>
</dbReference>
<feature type="non-terminal residue" evidence="2">
    <location>
        <position position="1"/>
    </location>
</feature>
<reference evidence="2" key="1">
    <citation type="submission" date="2020-11" db="EMBL/GenBank/DDBJ databases">
        <authorList>
            <consortium name="DOE Joint Genome Institute"/>
            <person name="Ahrendt S."/>
            <person name="Riley R."/>
            <person name="Andreopoulos W."/>
            <person name="Labutti K."/>
            <person name="Pangilinan J."/>
            <person name="Ruiz-Duenas F.J."/>
            <person name="Barrasa J.M."/>
            <person name="Sanchez-Garcia M."/>
            <person name="Camarero S."/>
            <person name="Miyauchi S."/>
            <person name="Serrano A."/>
            <person name="Linde D."/>
            <person name="Babiker R."/>
            <person name="Drula E."/>
            <person name="Ayuso-Fernandez I."/>
            <person name="Pacheco R."/>
            <person name="Padilla G."/>
            <person name="Ferreira P."/>
            <person name="Barriuso J."/>
            <person name="Kellner H."/>
            <person name="Castanera R."/>
            <person name="Alfaro M."/>
            <person name="Ramirez L."/>
            <person name="Pisabarro A.G."/>
            <person name="Kuo A."/>
            <person name="Tritt A."/>
            <person name="Lipzen A."/>
            <person name="He G."/>
            <person name="Yan M."/>
            <person name="Ng V."/>
            <person name="Cullen D."/>
            <person name="Martin F."/>
            <person name="Rosso M.-N."/>
            <person name="Henrissat B."/>
            <person name="Hibbett D."/>
            <person name="Martinez A.T."/>
            <person name="Grigoriev I.V."/>
        </authorList>
    </citation>
    <scope>NUCLEOTIDE SEQUENCE</scope>
    <source>
        <strain evidence="2">MF-IS2</strain>
    </source>
</reference>